<gene>
    <name evidence="4" type="ORF">CAOG_000699</name>
</gene>
<feature type="region of interest" description="Disordered" evidence="1">
    <location>
        <begin position="993"/>
        <end position="1089"/>
    </location>
</feature>
<dbReference type="InterPro" id="IPR051341">
    <property type="entry name" value="Zyg-11_UBL_adapter"/>
</dbReference>
<dbReference type="SMART" id="SM00367">
    <property type="entry name" value="LRR_CC"/>
    <property type="match status" value="4"/>
</dbReference>
<dbReference type="InterPro" id="IPR057207">
    <property type="entry name" value="FBXL15_LRR"/>
</dbReference>
<evidence type="ECO:0000313" key="4">
    <source>
        <dbReference type="EMBL" id="KJE89174.1"/>
    </source>
</evidence>
<dbReference type="SUPFAM" id="SSF54236">
    <property type="entry name" value="Ubiquitin-like"/>
    <property type="match status" value="1"/>
</dbReference>
<dbReference type="InterPro" id="IPR029071">
    <property type="entry name" value="Ubiquitin-like_domsf"/>
</dbReference>
<accession>A0A0D2X0J6</accession>
<feature type="compositionally biased region" description="Gly residues" evidence="1">
    <location>
        <begin position="1040"/>
        <end position="1050"/>
    </location>
</feature>
<feature type="compositionally biased region" description="Acidic residues" evidence="1">
    <location>
        <begin position="1011"/>
        <end position="1031"/>
    </location>
</feature>
<protein>
    <recommendedName>
        <fullName evidence="6">UBX domain-containing protein</fullName>
    </recommendedName>
</protein>
<feature type="domain" description="UBA" evidence="2">
    <location>
        <begin position="29"/>
        <end position="70"/>
    </location>
</feature>
<dbReference type="SUPFAM" id="SSF46934">
    <property type="entry name" value="UBA-like"/>
    <property type="match status" value="1"/>
</dbReference>
<evidence type="ECO:0008006" key="6">
    <source>
        <dbReference type="Google" id="ProtNLM"/>
    </source>
</evidence>
<dbReference type="SMART" id="SM00166">
    <property type="entry name" value="UBX"/>
    <property type="match status" value="1"/>
</dbReference>
<dbReference type="Pfam" id="PF00789">
    <property type="entry name" value="UBX"/>
    <property type="match status" value="1"/>
</dbReference>
<dbReference type="InterPro" id="IPR015940">
    <property type="entry name" value="UBA"/>
</dbReference>
<dbReference type="PhylomeDB" id="A0A0D2X0J6"/>
<dbReference type="SUPFAM" id="SSF52058">
    <property type="entry name" value="L domain-like"/>
    <property type="match status" value="2"/>
</dbReference>
<organism evidence="4 5">
    <name type="scientific">Capsaspora owczarzaki (strain ATCC 30864)</name>
    <dbReference type="NCBI Taxonomy" id="595528"/>
    <lineage>
        <taxon>Eukaryota</taxon>
        <taxon>Filasterea</taxon>
        <taxon>Capsaspora</taxon>
    </lineage>
</organism>
<dbReference type="PROSITE" id="PS50033">
    <property type="entry name" value="UBX"/>
    <property type="match status" value="1"/>
</dbReference>
<feature type="region of interest" description="Disordered" evidence="1">
    <location>
        <begin position="339"/>
        <end position="382"/>
    </location>
</feature>
<dbReference type="PANTHER" id="PTHR12904:SF23">
    <property type="entry name" value="PROTEIN ZER-1 HOMOLOG"/>
    <property type="match status" value="1"/>
</dbReference>
<feature type="compositionally biased region" description="Basic and acidic residues" evidence="1">
    <location>
        <begin position="993"/>
        <end position="1010"/>
    </location>
</feature>
<evidence type="ECO:0000256" key="1">
    <source>
        <dbReference type="SAM" id="MobiDB-lite"/>
    </source>
</evidence>
<sequence>MSLSQSQSFFSCQQSTFSTTPTFCIMSSELADEVLAQLLSMGYDMDRATNAVVHHHRLTVQDAIDFMEQGEDARDVQFDSQQPVLRLDRRDPLVAAVQAEQAMHARNSATWQNAGHTARAHDEEDEDDDAAADGGLSAFNLPIEPSAVPMDTSTAPAPQTNTPAPIASRFDRESQAGYASRESIRFAEERRRAREFAEATRRQIHDAALADRLERERKVAAKTSAAPTSVATTSNAPSQPAAAAASAASGASLQIRLPNNATFRHQFPASATMSDVVAYLSEQLGSFSFATHALLQAYPARTFTTNDLSATVQELKLCPSAALTVRPLPHHVAATLASPDATTTAPPVDEAQPQSPGVDAQPEAASAVVANPPQHRAAPRTGIPSSSALLARFAAGVAAVSPDNVPEQLAPSTDARETVAQPPEPEDHRSRNVRAARLQRYAQPTSPTPTPGSVSTPHIEPTNPFPPGTVLSPFLRSWMPGSGGPSTSTYSVDVLVELIICCFLLLFVLFCLTCTVSLLASATSPKLTNIPSLAELALRAVAKLVVAGRHKLRSLDGLSQEVGMQLMAQLVRDKQLSDKNMGVFLPCHLQVIRLDAYPYVTNELLCAMRFFSLLQELSIRSAEFVTHVGINHIAGLNNLRVLDLGITRLNDQAMPTISQLPLTVLNLERTLITDSGLARLAPLGATLQHLDISDCSKLTERGLALLAAFPQLRTLAIAGLPLTDVGRLSNFPELRSLNLARTAIVEGKLDSIRRYIHLVHLSLANTKLGDNDVRYLQYLTNLSSLKLPSRFQIGNSSIAHISKLPLTELDLTDYIHVTDEGIQFISALAPTLVSLSLSNTKLTSAGIPAVAACTKLEVLQLDRTPLKDDVIPLLAPLTRLRTLSLSRTHLTSAVVRSGAFSPFTRLESLNLSWTFIENQGLDQLRLPMLTTLNLDSTRVTANVPLMLTQLPALTTVRMVGIVSEEDTAFEMERQRRMAAHAALMLHDANRFDADHDGRDHDDNEDDHQGDGDGDGDGDDDHDHDGDDDADNPFDRPFRGQHGGFPGGFPGQHGRRRPGDRGANIAGFGFQQANPEPRAFQGNGRVLGGR</sequence>
<dbReference type="InterPro" id="IPR001012">
    <property type="entry name" value="UBX_dom"/>
</dbReference>
<dbReference type="STRING" id="595528.A0A0D2X0J6"/>
<name>A0A0D2X0J6_CAPO3</name>
<dbReference type="OrthoDB" id="10254930at2759"/>
<dbReference type="InParanoid" id="A0A0D2X0J6"/>
<dbReference type="Gene3D" id="3.10.20.90">
    <property type="entry name" value="Phosphatidylinositol 3-kinase Catalytic Subunit, Chain A, domain 1"/>
    <property type="match status" value="1"/>
</dbReference>
<dbReference type="AlphaFoldDB" id="A0A0D2X0J6"/>
<feature type="domain" description="UBX" evidence="3">
    <location>
        <begin position="246"/>
        <end position="325"/>
    </location>
</feature>
<dbReference type="Gene3D" id="3.80.10.10">
    <property type="entry name" value="Ribonuclease Inhibitor"/>
    <property type="match status" value="2"/>
</dbReference>
<keyword evidence="5" id="KW-1185">Reference proteome</keyword>
<dbReference type="PROSITE" id="PS50030">
    <property type="entry name" value="UBA"/>
    <property type="match status" value="1"/>
</dbReference>
<feature type="region of interest" description="Disordered" evidence="1">
    <location>
        <begin position="404"/>
        <end position="432"/>
    </location>
</feature>
<feature type="compositionally biased region" description="Low complexity" evidence="1">
    <location>
        <begin position="221"/>
        <end position="243"/>
    </location>
</feature>
<reference evidence="5" key="1">
    <citation type="submission" date="2011-02" db="EMBL/GenBank/DDBJ databases">
        <title>The Genome Sequence of Capsaspora owczarzaki ATCC 30864.</title>
        <authorList>
            <person name="Russ C."/>
            <person name="Cuomo C."/>
            <person name="Burger G."/>
            <person name="Gray M.W."/>
            <person name="Holland P.W.H."/>
            <person name="King N."/>
            <person name="Lang F.B.F."/>
            <person name="Roger A.J."/>
            <person name="Ruiz-Trillo I."/>
            <person name="Young S.K."/>
            <person name="Zeng Q."/>
            <person name="Gargeya S."/>
            <person name="Alvarado L."/>
            <person name="Berlin A."/>
            <person name="Chapman S.B."/>
            <person name="Chen Z."/>
            <person name="Freedman E."/>
            <person name="Gellesch M."/>
            <person name="Goldberg J."/>
            <person name="Griggs A."/>
            <person name="Gujja S."/>
            <person name="Heilman E."/>
            <person name="Heiman D."/>
            <person name="Howarth C."/>
            <person name="Mehta T."/>
            <person name="Neiman D."/>
            <person name="Pearson M."/>
            <person name="Roberts A."/>
            <person name="Saif S."/>
            <person name="Shea T."/>
            <person name="Shenoy N."/>
            <person name="Sisk P."/>
            <person name="Stolte C."/>
            <person name="Sykes S."/>
            <person name="White J."/>
            <person name="Yandava C."/>
            <person name="Haas B."/>
            <person name="Nusbaum C."/>
            <person name="Birren B."/>
        </authorList>
    </citation>
    <scope>NUCLEOTIDE SEQUENCE</scope>
    <source>
        <strain evidence="5">ATCC 30864</strain>
    </source>
</reference>
<evidence type="ECO:0000259" key="2">
    <source>
        <dbReference type="PROSITE" id="PS50030"/>
    </source>
</evidence>
<feature type="compositionally biased region" description="Low complexity" evidence="1">
    <location>
        <begin position="152"/>
        <end position="167"/>
    </location>
</feature>
<evidence type="ECO:0000259" key="3">
    <source>
        <dbReference type="PROSITE" id="PS50033"/>
    </source>
</evidence>
<dbReference type="PANTHER" id="PTHR12904">
    <property type="match status" value="1"/>
</dbReference>
<feature type="region of interest" description="Disordered" evidence="1">
    <location>
        <begin position="439"/>
        <end position="458"/>
    </location>
</feature>
<dbReference type="Proteomes" id="UP000008743">
    <property type="component" value="Unassembled WGS sequence"/>
</dbReference>
<feature type="region of interest" description="Disordered" evidence="1">
    <location>
        <begin position="104"/>
        <end position="182"/>
    </location>
</feature>
<dbReference type="Pfam" id="PF25372">
    <property type="entry name" value="DUF7885"/>
    <property type="match status" value="1"/>
</dbReference>
<dbReference type="InterPro" id="IPR032675">
    <property type="entry name" value="LRR_dom_sf"/>
</dbReference>
<dbReference type="InterPro" id="IPR009060">
    <property type="entry name" value="UBA-like_sf"/>
</dbReference>
<evidence type="ECO:0000313" key="5">
    <source>
        <dbReference type="Proteomes" id="UP000008743"/>
    </source>
</evidence>
<feature type="region of interest" description="Disordered" evidence="1">
    <location>
        <begin position="219"/>
        <end position="243"/>
    </location>
</feature>
<dbReference type="EMBL" id="KE346360">
    <property type="protein sequence ID" value="KJE89174.1"/>
    <property type="molecule type" value="Genomic_DNA"/>
</dbReference>
<proteinExistence type="predicted"/>
<dbReference type="InterPro" id="IPR006553">
    <property type="entry name" value="Leu-rich_rpt_Cys-con_subtyp"/>
</dbReference>